<keyword evidence="1" id="KW-0472">Membrane</keyword>
<feature type="transmembrane region" description="Helical" evidence="1">
    <location>
        <begin position="12"/>
        <end position="37"/>
    </location>
</feature>
<name>A0A9D2GAW6_9FIRM</name>
<organism evidence="2 3">
    <name type="scientific">Candidatus Mediterraneibacter stercoravium</name>
    <dbReference type="NCBI Taxonomy" id="2838685"/>
    <lineage>
        <taxon>Bacteria</taxon>
        <taxon>Bacillati</taxon>
        <taxon>Bacillota</taxon>
        <taxon>Clostridia</taxon>
        <taxon>Lachnospirales</taxon>
        <taxon>Lachnospiraceae</taxon>
        <taxon>Mediterraneibacter</taxon>
    </lineage>
</organism>
<evidence type="ECO:0000256" key="1">
    <source>
        <dbReference type="SAM" id="Phobius"/>
    </source>
</evidence>
<comment type="caution">
    <text evidence="2">The sequence shown here is derived from an EMBL/GenBank/DDBJ whole genome shotgun (WGS) entry which is preliminary data.</text>
</comment>
<dbReference type="EMBL" id="DXAY01000253">
    <property type="protein sequence ID" value="HIZ75690.1"/>
    <property type="molecule type" value="Genomic_DNA"/>
</dbReference>
<dbReference type="AlphaFoldDB" id="A0A9D2GAW6"/>
<reference evidence="2" key="1">
    <citation type="journal article" date="2021" name="PeerJ">
        <title>Extensive microbial diversity within the chicken gut microbiome revealed by metagenomics and culture.</title>
        <authorList>
            <person name="Gilroy R."/>
            <person name="Ravi A."/>
            <person name="Getino M."/>
            <person name="Pursley I."/>
            <person name="Horton D.L."/>
            <person name="Alikhan N.F."/>
            <person name="Baker D."/>
            <person name="Gharbi K."/>
            <person name="Hall N."/>
            <person name="Watson M."/>
            <person name="Adriaenssens E.M."/>
            <person name="Foster-Nyarko E."/>
            <person name="Jarju S."/>
            <person name="Secka A."/>
            <person name="Antonio M."/>
            <person name="Oren A."/>
            <person name="Chaudhuri R.R."/>
            <person name="La Ragione R."/>
            <person name="Hildebrand F."/>
            <person name="Pallen M.J."/>
        </authorList>
    </citation>
    <scope>NUCLEOTIDE SEQUENCE</scope>
    <source>
        <strain evidence="2">CHK196-3914</strain>
    </source>
</reference>
<reference evidence="2" key="2">
    <citation type="submission" date="2021-04" db="EMBL/GenBank/DDBJ databases">
        <authorList>
            <person name="Gilroy R."/>
        </authorList>
    </citation>
    <scope>NUCLEOTIDE SEQUENCE</scope>
    <source>
        <strain evidence="2">CHK196-3914</strain>
    </source>
</reference>
<proteinExistence type="predicted"/>
<evidence type="ECO:0000313" key="2">
    <source>
        <dbReference type="EMBL" id="HIZ75690.1"/>
    </source>
</evidence>
<keyword evidence="1" id="KW-0812">Transmembrane</keyword>
<keyword evidence="1" id="KW-1133">Transmembrane helix</keyword>
<dbReference type="Proteomes" id="UP000824116">
    <property type="component" value="Unassembled WGS sequence"/>
</dbReference>
<sequence>MVEAYLEWKAAWYFAGIAIIAAVIIMGIFFMILTWIYRKMCDVQRKRLEMMEEYFEEKDEGIRDGDADDGS</sequence>
<evidence type="ECO:0000313" key="3">
    <source>
        <dbReference type="Proteomes" id="UP000824116"/>
    </source>
</evidence>
<accession>A0A9D2GAW6</accession>
<protein>
    <submittedName>
        <fullName evidence="2">Uncharacterized protein</fullName>
    </submittedName>
</protein>
<gene>
    <name evidence="2" type="ORF">H9723_10715</name>
</gene>